<dbReference type="AlphaFoldDB" id="A0A0C9YUR5"/>
<proteinExistence type="predicted"/>
<dbReference type="OrthoDB" id="2707610at2759"/>
<dbReference type="EMBL" id="KN834129">
    <property type="protein sequence ID" value="KIK12016.1"/>
    <property type="molecule type" value="Genomic_DNA"/>
</dbReference>
<dbReference type="HOGENOM" id="CLU_2197972_0_0_1"/>
<protein>
    <submittedName>
        <fullName evidence="1">Uncharacterized protein</fullName>
    </submittedName>
</protein>
<sequence length="108" mass="12267">MQYALQKSQPLWLLEEWSEFAVTVQLYSAVGIWSYCKFLLACKVHANAGYCQYLAFGQHNRQDICQCNACYALTPLEAVVLFSVILTYSMIGIFEHCGYLGPLQTGKR</sequence>
<evidence type="ECO:0000313" key="1">
    <source>
        <dbReference type="EMBL" id="KIK11603.1"/>
    </source>
</evidence>
<evidence type="ECO:0000313" key="2">
    <source>
        <dbReference type="EMBL" id="KIK12016.1"/>
    </source>
</evidence>
<dbReference type="Proteomes" id="UP000054018">
    <property type="component" value="Unassembled WGS sequence"/>
</dbReference>
<accession>A0A0C9YUR5</accession>
<reference evidence="3" key="2">
    <citation type="submission" date="2015-01" db="EMBL/GenBank/DDBJ databases">
        <title>Evolutionary Origins and Diversification of the Mycorrhizal Mutualists.</title>
        <authorList>
            <consortium name="DOE Joint Genome Institute"/>
            <consortium name="Mycorrhizal Genomics Consortium"/>
            <person name="Kohler A."/>
            <person name="Kuo A."/>
            <person name="Nagy L.G."/>
            <person name="Floudas D."/>
            <person name="Copeland A."/>
            <person name="Barry K.W."/>
            <person name="Cichocki N."/>
            <person name="Veneault-Fourrey C."/>
            <person name="LaButti K."/>
            <person name="Lindquist E.A."/>
            <person name="Lipzen A."/>
            <person name="Lundell T."/>
            <person name="Morin E."/>
            <person name="Murat C."/>
            <person name="Riley R."/>
            <person name="Ohm R."/>
            <person name="Sun H."/>
            <person name="Tunlid A."/>
            <person name="Henrissat B."/>
            <person name="Grigoriev I.V."/>
            <person name="Hibbett D.S."/>
            <person name="Martin F."/>
        </authorList>
    </citation>
    <scope>NUCLEOTIDE SEQUENCE [LARGE SCALE GENOMIC DNA]</scope>
    <source>
        <strain evidence="3">441</strain>
    </source>
</reference>
<name>A0A0C9YUR5_9AGAM</name>
<reference evidence="1" key="3">
    <citation type="submission" date="2015-02" db="EMBL/GenBank/DDBJ databases">
        <title>Evolutionary Origins and Diversification of the Mycorrhizal Mutualists.</title>
        <authorList>
            <consortium name="DOE Joint Genome Institute"/>
            <consortium name="Mycorrhizal Genomics Consortium"/>
            <person name="Kohler A."/>
            <person name="Kuo A."/>
            <person name="Nagy L.G."/>
            <person name="Floudas D."/>
            <person name="Copeland A."/>
            <person name="Barry K.W."/>
            <person name="Cichocki N."/>
            <person name="Veneault-Fourrey C."/>
            <person name="LaButti K."/>
            <person name="Lindquist E.A."/>
            <person name="Lipzen A."/>
            <person name="Lundell T."/>
            <person name="Morin E."/>
            <person name="Murat C."/>
            <person name="Riley R."/>
            <person name="Ohm R."/>
            <person name="Sun H."/>
            <person name="Tunlid A."/>
            <person name="Henrissat B."/>
            <person name="Grigoriev I.V."/>
            <person name="Hibbett D.S."/>
            <person name="Martin F."/>
        </authorList>
    </citation>
    <scope>NUCLEOTIDE SEQUENCE</scope>
    <source>
        <strain evidence="1 3">441</strain>
    </source>
</reference>
<keyword evidence="3" id="KW-1185">Reference proteome</keyword>
<evidence type="ECO:0000313" key="3">
    <source>
        <dbReference type="Proteomes" id="UP000054018"/>
    </source>
</evidence>
<organism evidence="1 3">
    <name type="scientific">Pisolithus microcarpus 441</name>
    <dbReference type="NCBI Taxonomy" id="765257"/>
    <lineage>
        <taxon>Eukaryota</taxon>
        <taxon>Fungi</taxon>
        <taxon>Dikarya</taxon>
        <taxon>Basidiomycota</taxon>
        <taxon>Agaricomycotina</taxon>
        <taxon>Agaricomycetes</taxon>
        <taxon>Agaricomycetidae</taxon>
        <taxon>Boletales</taxon>
        <taxon>Sclerodermatineae</taxon>
        <taxon>Pisolithaceae</taxon>
        <taxon>Pisolithus</taxon>
    </lineage>
</organism>
<reference evidence="1 3" key="1">
    <citation type="submission" date="2014-04" db="EMBL/GenBank/DDBJ databases">
        <authorList>
            <consortium name="DOE Joint Genome Institute"/>
            <person name="Kuo A."/>
            <person name="Kohler A."/>
            <person name="Costa M.D."/>
            <person name="Nagy L.G."/>
            <person name="Floudas D."/>
            <person name="Copeland A."/>
            <person name="Barry K.W."/>
            <person name="Cichocki N."/>
            <person name="Veneault-Fourrey C."/>
            <person name="LaButti K."/>
            <person name="Lindquist E.A."/>
            <person name="Lipzen A."/>
            <person name="Lundell T."/>
            <person name="Morin E."/>
            <person name="Murat C."/>
            <person name="Sun H."/>
            <person name="Tunlid A."/>
            <person name="Henrissat B."/>
            <person name="Grigoriev I.V."/>
            <person name="Hibbett D.S."/>
            <person name="Martin F."/>
            <person name="Nordberg H.P."/>
            <person name="Cantor M.N."/>
            <person name="Hua S.X."/>
        </authorList>
    </citation>
    <scope>NUCLEOTIDE SEQUENCE [LARGE SCALE GENOMIC DNA]</scope>
    <source>
        <strain evidence="1 3">441</strain>
    </source>
</reference>
<dbReference type="EMBL" id="KN834184">
    <property type="protein sequence ID" value="KIK11603.1"/>
    <property type="molecule type" value="Genomic_DNA"/>
</dbReference>
<gene>
    <name evidence="2" type="ORF">PISMIDRAFT_689872</name>
    <name evidence="1" type="ORF">PISMIDRAFT_690236</name>
</gene>